<comment type="caution">
    <text evidence="5">The sequence shown here is derived from an EMBL/GenBank/DDBJ whole genome shotgun (WGS) entry which is preliminary data.</text>
</comment>
<dbReference type="PANTHER" id="PTHR30146">
    <property type="entry name" value="LACI-RELATED TRANSCRIPTIONAL REPRESSOR"/>
    <property type="match status" value="1"/>
</dbReference>
<protein>
    <submittedName>
        <fullName evidence="5">LacI family DNA-binding transcriptional regulator</fullName>
    </submittedName>
</protein>
<keyword evidence="6" id="KW-1185">Reference proteome</keyword>
<dbReference type="EMBL" id="JBHLTG010000006">
    <property type="protein sequence ID" value="MFC0680648.1"/>
    <property type="molecule type" value="Genomic_DNA"/>
</dbReference>
<evidence type="ECO:0000313" key="6">
    <source>
        <dbReference type="Proteomes" id="UP001589896"/>
    </source>
</evidence>
<keyword evidence="2 5" id="KW-0238">DNA-binding</keyword>
<evidence type="ECO:0000256" key="2">
    <source>
        <dbReference type="ARBA" id="ARBA00023125"/>
    </source>
</evidence>
<keyword evidence="1" id="KW-0805">Transcription regulation</keyword>
<proteinExistence type="predicted"/>
<evidence type="ECO:0000256" key="3">
    <source>
        <dbReference type="ARBA" id="ARBA00023163"/>
    </source>
</evidence>
<dbReference type="SUPFAM" id="SSF47413">
    <property type="entry name" value="lambda repressor-like DNA-binding domains"/>
    <property type="match status" value="1"/>
</dbReference>
<dbReference type="InterPro" id="IPR028082">
    <property type="entry name" value="Peripla_BP_I"/>
</dbReference>
<dbReference type="Pfam" id="PF00356">
    <property type="entry name" value="LacI"/>
    <property type="match status" value="1"/>
</dbReference>
<dbReference type="SMART" id="SM00354">
    <property type="entry name" value="HTH_LACI"/>
    <property type="match status" value="1"/>
</dbReference>
<evidence type="ECO:0000313" key="5">
    <source>
        <dbReference type="EMBL" id="MFC0680648.1"/>
    </source>
</evidence>
<dbReference type="Pfam" id="PF13377">
    <property type="entry name" value="Peripla_BP_3"/>
    <property type="match status" value="1"/>
</dbReference>
<dbReference type="InterPro" id="IPR010982">
    <property type="entry name" value="Lambda_DNA-bd_dom_sf"/>
</dbReference>
<organism evidence="5 6">
    <name type="scientific">Lysobacter korlensis</name>
    <dbReference type="NCBI Taxonomy" id="553636"/>
    <lineage>
        <taxon>Bacteria</taxon>
        <taxon>Pseudomonadati</taxon>
        <taxon>Pseudomonadota</taxon>
        <taxon>Gammaproteobacteria</taxon>
        <taxon>Lysobacterales</taxon>
        <taxon>Lysobacteraceae</taxon>
        <taxon>Lysobacter</taxon>
    </lineage>
</organism>
<dbReference type="RefSeq" id="WP_386672583.1">
    <property type="nucleotide sequence ID" value="NZ_JBHLTG010000006.1"/>
</dbReference>
<dbReference type="Proteomes" id="UP001589896">
    <property type="component" value="Unassembled WGS sequence"/>
</dbReference>
<feature type="domain" description="HTH lacI-type" evidence="4">
    <location>
        <begin position="1"/>
        <end position="57"/>
    </location>
</feature>
<dbReference type="PROSITE" id="PS50932">
    <property type="entry name" value="HTH_LACI_2"/>
    <property type="match status" value="1"/>
</dbReference>
<keyword evidence="3" id="KW-0804">Transcription</keyword>
<dbReference type="GO" id="GO:0003677">
    <property type="term" value="F:DNA binding"/>
    <property type="evidence" value="ECO:0007669"/>
    <property type="project" value="UniProtKB-KW"/>
</dbReference>
<evidence type="ECO:0000259" key="4">
    <source>
        <dbReference type="PROSITE" id="PS50932"/>
    </source>
</evidence>
<accession>A0ABV6RXN6</accession>
<evidence type="ECO:0000256" key="1">
    <source>
        <dbReference type="ARBA" id="ARBA00023015"/>
    </source>
</evidence>
<gene>
    <name evidence="5" type="ORF">ACFFGH_22690</name>
</gene>
<dbReference type="CDD" id="cd01392">
    <property type="entry name" value="HTH_LacI"/>
    <property type="match status" value="1"/>
</dbReference>
<dbReference type="Gene3D" id="3.40.50.2300">
    <property type="match status" value="1"/>
</dbReference>
<name>A0ABV6RXN6_9GAMM</name>
<dbReference type="PANTHER" id="PTHR30146:SF153">
    <property type="entry name" value="LACTOSE OPERON REPRESSOR"/>
    <property type="match status" value="1"/>
</dbReference>
<dbReference type="InterPro" id="IPR046335">
    <property type="entry name" value="LacI/GalR-like_sensor"/>
</dbReference>
<dbReference type="SUPFAM" id="SSF53822">
    <property type="entry name" value="Periplasmic binding protein-like I"/>
    <property type="match status" value="1"/>
</dbReference>
<dbReference type="Gene3D" id="1.10.260.40">
    <property type="entry name" value="lambda repressor-like DNA-binding domains"/>
    <property type="match status" value="1"/>
</dbReference>
<sequence length="319" mass="33852">MTSTDVAREAGLSRATVSYVLNGDPRQQIPEPTRQRVLEAAARLGYRPYGPARLLRGARSKVVLMLTPGLQRAADFVAAGIISQLGEELATKGLHLVWQLGDTELHGASVDLAPAVVLSSATEDEETFAKLVQQFDVPVLAAFPGLPGFIGGAASAQVEHLVERGRRRLAFAFPGVAQLQPTAEIRWAAVQDAARRLDLEAPVRFDAPDDRSAATTALIELLDAHPDVDGICAYNDAVAFAVLAAASDADVAVPDRIAVIGVDNHPFGTLAIPALSTVEADVHEFVTAFAQNVARVAGGEDPLPIRLPERSQPVVRRSS</sequence>
<reference evidence="5 6" key="1">
    <citation type="submission" date="2024-09" db="EMBL/GenBank/DDBJ databases">
        <authorList>
            <person name="Sun Q."/>
            <person name="Mori K."/>
        </authorList>
    </citation>
    <scope>NUCLEOTIDE SEQUENCE [LARGE SCALE GENOMIC DNA]</scope>
    <source>
        <strain evidence="5 6">KCTC 23076</strain>
    </source>
</reference>
<dbReference type="InterPro" id="IPR000843">
    <property type="entry name" value="HTH_LacI"/>
</dbReference>